<dbReference type="PANTHER" id="PTHR30429">
    <property type="entry name" value="D-METHIONINE-BINDING LIPOPROTEIN METQ"/>
    <property type="match status" value="1"/>
</dbReference>
<evidence type="ECO:0000313" key="9">
    <source>
        <dbReference type="Proteomes" id="UP000467428"/>
    </source>
</evidence>
<evidence type="ECO:0000256" key="7">
    <source>
        <dbReference type="SAM" id="Phobius"/>
    </source>
</evidence>
<sequence length="310" mass="33271">MTDPTSQPHGLDIELKKKKKRWPWIAAAVAVVVAIAGGVSYATLANQDKPFGTTLDVATWSTDIAAENLLQFIATNVAPDHGITINPVKIDNLIEINRAVDAGNVAGNFFEHQPFLNDAIAANGFELTLAAPTFTWDQATYSNEYDSWNEVPRGAKIALRDDPAGQAIALLDLAHDKQITLKPGKDTLQGLPQLSDIASNPKDYQFVQVPIGQLARSLADVDAIVVHISDVYAAGLTEDQILAREPAPKGSEGGLVVSNKHLDDPNVQKLIATFQDPRIADYLQTTDNALIRDTLGPIDAGPDATQGNTP</sequence>
<keyword evidence="7" id="KW-1133">Transmembrane helix</keyword>
<keyword evidence="4 7" id="KW-0472">Membrane</keyword>
<dbReference type="AlphaFoldDB" id="A0A7I7S8K8"/>
<evidence type="ECO:0000256" key="5">
    <source>
        <dbReference type="ARBA" id="ARBA00023139"/>
    </source>
</evidence>
<reference evidence="8 9" key="1">
    <citation type="journal article" date="2019" name="Emerg. Microbes Infect.">
        <title>Comprehensive subspecies identification of 175 nontuberculous mycobacteria species based on 7547 genomic profiles.</title>
        <authorList>
            <person name="Matsumoto Y."/>
            <person name="Kinjo T."/>
            <person name="Motooka D."/>
            <person name="Nabeya D."/>
            <person name="Jung N."/>
            <person name="Uechi K."/>
            <person name="Horii T."/>
            <person name="Iida T."/>
            <person name="Fujita J."/>
            <person name="Nakamura S."/>
        </authorList>
    </citation>
    <scope>NUCLEOTIDE SEQUENCE [LARGE SCALE GENOMIC DNA]</scope>
    <source>
        <strain evidence="8 9">JCM 18538</strain>
    </source>
</reference>
<geneLocation type="plasmid" evidence="9">
    <name>pjcm18538 dna</name>
</geneLocation>
<dbReference type="Proteomes" id="UP000467428">
    <property type="component" value="Chromosome"/>
</dbReference>
<keyword evidence="3" id="KW-0732">Signal</keyword>
<evidence type="ECO:0000256" key="4">
    <source>
        <dbReference type="ARBA" id="ARBA00023136"/>
    </source>
</evidence>
<evidence type="ECO:0000313" key="8">
    <source>
        <dbReference type="EMBL" id="BBY52546.1"/>
    </source>
</evidence>
<dbReference type="Gene3D" id="3.40.190.10">
    <property type="entry name" value="Periplasmic binding protein-like II"/>
    <property type="match status" value="2"/>
</dbReference>
<evidence type="ECO:0000256" key="2">
    <source>
        <dbReference type="ARBA" id="ARBA00008973"/>
    </source>
</evidence>
<evidence type="ECO:0000256" key="6">
    <source>
        <dbReference type="ARBA" id="ARBA00023288"/>
    </source>
</evidence>
<keyword evidence="9" id="KW-1185">Reference proteome</keyword>
<keyword evidence="5" id="KW-0564">Palmitate</keyword>
<name>A0A7I7S8K8_9MYCO</name>
<dbReference type="InterPro" id="IPR004872">
    <property type="entry name" value="Lipoprotein_NlpA"/>
</dbReference>
<accession>A0A7I7S8K8</accession>
<dbReference type="RefSeq" id="WP_163924379.1">
    <property type="nucleotide sequence ID" value="NZ_AP022593.1"/>
</dbReference>
<dbReference type="SUPFAM" id="SSF53850">
    <property type="entry name" value="Periplasmic binding protein-like II"/>
    <property type="match status" value="1"/>
</dbReference>
<comment type="subcellular location">
    <subcellularLocation>
        <location evidence="1">Membrane</location>
        <topology evidence="1">Lipid-anchor</topology>
    </subcellularLocation>
</comment>
<organism evidence="8 9">
    <name type="scientific">Mycolicibacterium arabiense</name>
    <dbReference type="NCBI Taxonomy" id="1286181"/>
    <lineage>
        <taxon>Bacteria</taxon>
        <taxon>Bacillati</taxon>
        <taxon>Actinomycetota</taxon>
        <taxon>Actinomycetes</taxon>
        <taxon>Mycobacteriales</taxon>
        <taxon>Mycobacteriaceae</taxon>
        <taxon>Mycolicibacterium</taxon>
    </lineage>
</organism>
<evidence type="ECO:0000256" key="3">
    <source>
        <dbReference type="ARBA" id="ARBA00022729"/>
    </source>
</evidence>
<dbReference type="Pfam" id="PF03180">
    <property type="entry name" value="Lipoprotein_9"/>
    <property type="match status" value="1"/>
</dbReference>
<dbReference type="EMBL" id="AP022593">
    <property type="protein sequence ID" value="BBY52546.1"/>
    <property type="molecule type" value="Genomic_DNA"/>
</dbReference>
<protein>
    <submittedName>
        <fullName evidence="8">Metal ABC transporter substrate-binding protein</fullName>
    </submittedName>
</protein>
<keyword evidence="6" id="KW-0449">Lipoprotein</keyword>
<dbReference type="GO" id="GO:0016020">
    <property type="term" value="C:membrane"/>
    <property type="evidence" value="ECO:0007669"/>
    <property type="project" value="UniProtKB-SubCell"/>
</dbReference>
<evidence type="ECO:0000256" key="1">
    <source>
        <dbReference type="ARBA" id="ARBA00004635"/>
    </source>
</evidence>
<dbReference type="KEGG" id="marz:MARA_60140"/>
<keyword evidence="7" id="KW-0812">Transmembrane</keyword>
<feature type="transmembrane region" description="Helical" evidence="7">
    <location>
        <begin position="24"/>
        <end position="44"/>
    </location>
</feature>
<proteinExistence type="inferred from homology"/>
<comment type="similarity">
    <text evidence="2">Belongs to the NlpA lipoprotein family.</text>
</comment>
<dbReference type="PANTHER" id="PTHR30429:SF1">
    <property type="entry name" value="D-METHIONINE-BINDING LIPOPROTEIN METQ-RELATED"/>
    <property type="match status" value="1"/>
</dbReference>
<gene>
    <name evidence="8" type="ORF">MARA_60140</name>
</gene>